<feature type="compositionally biased region" description="Low complexity" evidence="1">
    <location>
        <begin position="168"/>
        <end position="178"/>
    </location>
</feature>
<comment type="caution">
    <text evidence="2">The sequence shown here is derived from an EMBL/GenBank/DDBJ whole genome shotgun (WGS) entry which is preliminary data.</text>
</comment>
<dbReference type="OrthoDB" id="2210012at2759"/>
<proteinExistence type="predicted"/>
<organism evidence="2 3">
    <name type="scientific">Rhodocollybia butyracea</name>
    <dbReference type="NCBI Taxonomy" id="206335"/>
    <lineage>
        <taxon>Eukaryota</taxon>
        <taxon>Fungi</taxon>
        <taxon>Dikarya</taxon>
        <taxon>Basidiomycota</taxon>
        <taxon>Agaricomycotina</taxon>
        <taxon>Agaricomycetes</taxon>
        <taxon>Agaricomycetidae</taxon>
        <taxon>Agaricales</taxon>
        <taxon>Marasmiineae</taxon>
        <taxon>Omphalotaceae</taxon>
        <taxon>Rhodocollybia</taxon>
    </lineage>
</organism>
<dbReference type="AlphaFoldDB" id="A0A9P5UG75"/>
<keyword evidence="3" id="KW-1185">Reference proteome</keyword>
<evidence type="ECO:0000256" key="1">
    <source>
        <dbReference type="SAM" id="MobiDB-lite"/>
    </source>
</evidence>
<feature type="region of interest" description="Disordered" evidence="1">
    <location>
        <begin position="149"/>
        <end position="190"/>
    </location>
</feature>
<feature type="compositionally biased region" description="Polar residues" evidence="1">
    <location>
        <begin position="116"/>
        <end position="128"/>
    </location>
</feature>
<protein>
    <submittedName>
        <fullName evidence="2">Uncharacterized protein</fullName>
    </submittedName>
</protein>
<accession>A0A9P5UG75</accession>
<reference evidence="2" key="1">
    <citation type="submission" date="2020-11" db="EMBL/GenBank/DDBJ databases">
        <authorList>
            <consortium name="DOE Joint Genome Institute"/>
            <person name="Ahrendt S."/>
            <person name="Riley R."/>
            <person name="Andreopoulos W."/>
            <person name="Labutti K."/>
            <person name="Pangilinan J."/>
            <person name="Ruiz-Duenas F.J."/>
            <person name="Barrasa J.M."/>
            <person name="Sanchez-Garcia M."/>
            <person name="Camarero S."/>
            <person name="Miyauchi S."/>
            <person name="Serrano A."/>
            <person name="Linde D."/>
            <person name="Babiker R."/>
            <person name="Drula E."/>
            <person name="Ayuso-Fernandez I."/>
            <person name="Pacheco R."/>
            <person name="Padilla G."/>
            <person name="Ferreira P."/>
            <person name="Barriuso J."/>
            <person name="Kellner H."/>
            <person name="Castanera R."/>
            <person name="Alfaro M."/>
            <person name="Ramirez L."/>
            <person name="Pisabarro A.G."/>
            <person name="Kuo A."/>
            <person name="Tritt A."/>
            <person name="Lipzen A."/>
            <person name="He G."/>
            <person name="Yan M."/>
            <person name="Ng V."/>
            <person name="Cullen D."/>
            <person name="Martin F."/>
            <person name="Rosso M.-N."/>
            <person name="Henrissat B."/>
            <person name="Hibbett D."/>
            <person name="Martinez A.T."/>
            <person name="Grigoriev I.V."/>
        </authorList>
    </citation>
    <scope>NUCLEOTIDE SEQUENCE</scope>
    <source>
        <strain evidence="2">AH 40177</strain>
    </source>
</reference>
<gene>
    <name evidence="2" type="ORF">BDP27DRAFT_1412975</name>
</gene>
<name>A0A9P5UG75_9AGAR</name>
<evidence type="ECO:0000313" key="2">
    <source>
        <dbReference type="EMBL" id="KAF9078061.1"/>
    </source>
</evidence>
<evidence type="ECO:0000313" key="3">
    <source>
        <dbReference type="Proteomes" id="UP000772434"/>
    </source>
</evidence>
<dbReference type="EMBL" id="JADNRY010000002">
    <property type="protein sequence ID" value="KAF9078061.1"/>
    <property type="molecule type" value="Genomic_DNA"/>
</dbReference>
<dbReference type="Proteomes" id="UP000772434">
    <property type="component" value="Unassembled WGS sequence"/>
</dbReference>
<sequence length="277" mass="30677">MSYSAIDVNWCISCGSRRTASPGTRFCSPQCEPSHSRPVLRLGSLHDSSDDECDDERYIPVHDASKPYKGIAAWAATIPSGAPPNQISTSPYYHTSSQPKLLRPQSSRPVPPALSRSGSTSASIPLQTPPNASALSSFASHVRNFVSSPSTGFPVRQKTKSKSQCHDLSSSIHQLSRRSSSDLFEESPIDSSFDDAEEGWWVTESDSSIASSVHKRSSAQRIASSPTSRKHHFEYEMYFQPTALPIPVEISSRVSKAHVEWDDQEEYARKSRPRQHW</sequence>
<feature type="region of interest" description="Disordered" evidence="1">
    <location>
        <begin position="86"/>
        <end position="128"/>
    </location>
</feature>
<feature type="compositionally biased region" description="Polar residues" evidence="1">
    <location>
        <begin position="86"/>
        <end position="108"/>
    </location>
</feature>